<evidence type="ECO:0000256" key="2">
    <source>
        <dbReference type="ARBA" id="ARBA00022771"/>
    </source>
</evidence>
<keyword evidence="2" id="KW-0863">Zinc-finger</keyword>
<name>A0A7M7G668_NASVI</name>
<keyword evidence="1" id="KW-0479">Metal-binding</keyword>
<dbReference type="InterPro" id="IPR036236">
    <property type="entry name" value="Znf_C2H2_sf"/>
</dbReference>
<dbReference type="PROSITE" id="PS51800">
    <property type="entry name" value="ZF_CHHC_U11_48K"/>
    <property type="match status" value="2"/>
</dbReference>
<dbReference type="SUPFAM" id="SSF57667">
    <property type="entry name" value="beta-beta-alpha zinc fingers"/>
    <property type="match status" value="1"/>
</dbReference>
<dbReference type="SMR" id="A0A7M7G668"/>
<dbReference type="Proteomes" id="UP000002358">
    <property type="component" value="Chromosome 3"/>
</dbReference>
<feature type="domain" description="CHHC U11-48K-type" evidence="4">
    <location>
        <begin position="12"/>
        <end position="39"/>
    </location>
</feature>
<dbReference type="GO" id="GO:0008270">
    <property type="term" value="F:zinc ion binding"/>
    <property type="evidence" value="ECO:0007669"/>
    <property type="project" value="UniProtKB-KW"/>
</dbReference>
<dbReference type="AlphaFoldDB" id="A0A7M7G668"/>
<dbReference type="OrthoDB" id="10069248at2759"/>
<evidence type="ECO:0000313" key="6">
    <source>
        <dbReference type="Proteomes" id="UP000002358"/>
    </source>
</evidence>
<evidence type="ECO:0000313" key="5">
    <source>
        <dbReference type="EnsemblMetazoa" id="XP_001604780"/>
    </source>
</evidence>
<feature type="domain" description="CHHC U11-48K-type" evidence="4">
    <location>
        <begin position="44"/>
        <end position="71"/>
    </location>
</feature>
<sequence>MSFNVRLEVDPVIICPYDSNHRIARSRIQRHLVKCEKNYPPDYKQQCPYDASHRVFEHEMIEHVTNCPMKLSNPIDAAAASSIMRLPETDTELESQMESDEVWDEGPEAATRTNPYNEPISFETVNLKQYATISAPRGNAMIAKKFHSKLRRPFGYSESMLLDMSTTTSCQETDDDTESVTSEMGVGRGQTFFQTNRGQYARGRAGRSYGRGFRGRLLH</sequence>
<dbReference type="EnsemblMetazoa" id="XM_001604730">
    <property type="protein sequence ID" value="XP_001604780"/>
    <property type="gene ID" value="LOC100115292"/>
</dbReference>
<keyword evidence="6" id="KW-1185">Reference proteome</keyword>
<dbReference type="OMA" id="IDCTENW"/>
<dbReference type="PANTHER" id="PTHR21402:SF5">
    <property type="entry name" value="GAMETOCYTE SPECIFIC FACTOR 1"/>
    <property type="match status" value="1"/>
</dbReference>
<proteinExistence type="predicted"/>
<keyword evidence="3" id="KW-0862">Zinc</keyword>
<evidence type="ECO:0000256" key="3">
    <source>
        <dbReference type="ARBA" id="ARBA00022833"/>
    </source>
</evidence>
<dbReference type="InterPro" id="IPR051591">
    <property type="entry name" value="UPF0224_FAM112_RNA_Proc"/>
</dbReference>
<reference evidence="5" key="1">
    <citation type="submission" date="2021-01" db="UniProtKB">
        <authorList>
            <consortium name="EnsemblMetazoa"/>
        </authorList>
    </citation>
    <scope>IDENTIFICATION</scope>
</reference>
<dbReference type="PANTHER" id="PTHR21402">
    <property type="entry name" value="GAMETOCYTE SPECIFIC FACTOR 1-RELATED"/>
    <property type="match status" value="1"/>
</dbReference>
<protein>
    <recommendedName>
        <fullName evidence="4">CHHC U11-48K-type domain-containing protein</fullName>
    </recommendedName>
</protein>
<evidence type="ECO:0000256" key="1">
    <source>
        <dbReference type="ARBA" id="ARBA00022723"/>
    </source>
</evidence>
<dbReference type="InParanoid" id="A0A7M7G668"/>
<evidence type="ECO:0000259" key="4">
    <source>
        <dbReference type="PROSITE" id="PS51800"/>
    </source>
</evidence>
<organism evidence="5 6">
    <name type="scientific">Nasonia vitripennis</name>
    <name type="common">Parasitic wasp</name>
    <dbReference type="NCBI Taxonomy" id="7425"/>
    <lineage>
        <taxon>Eukaryota</taxon>
        <taxon>Metazoa</taxon>
        <taxon>Ecdysozoa</taxon>
        <taxon>Arthropoda</taxon>
        <taxon>Hexapoda</taxon>
        <taxon>Insecta</taxon>
        <taxon>Pterygota</taxon>
        <taxon>Neoptera</taxon>
        <taxon>Endopterygota</taxon>
        <taxon>Hymenoptera</taxon>
        <taxon>Apocrita</taxon>
        <taxon>Proctotrupomorpha</taxon>
        <taxon>Chalcidoidea</taxon>
        <taxon>Pteromalidae</taxon>
        <taxon>Pteromalinae</taxon>
        <taxon>Nasonia</taxon>
    </lineage>
</organism>
<dbReference type="Pfam" id="PF05253">
    <property type="entry name" value="zf-U11-48K"/>
    <property type="match status" value="2"/>
</dbReference>
<dbReference type="KEGG" id="nvi:100115292"/>
<dbReference type="InterPro" id="IPR022776">
    <property type="entry name" value="TRM13/UPF0224_CHHC_Znf_dom"/>
</dbReference>
<accession>A0A7M7G668</accession>
<gene>
    <name evidence="5" type="primary">100115292</name>
</gene>